<organism evidence="1 2">
    <name type="scientific">Trematosphaeria pertusa</name>
    <dbReference type="NCBI Taxonomy" id="390896"/>
    <lineage>
        <taxon>Eukaryota</taxon>
        <taxon>Fungi</taxon>
        <taxon>Dikarya</taxon>
        <taxon>Ascomycota</taxon>
        <taxon>Pezizomycotina</taxon>
        <taxon>Dothideomycetes</taxon>
        <taxon>Pleosporomycetidae</taxon>
        <taxon>Pleosporales</taxon>
        <taxon>Massarineae</taxon>
        <taxon>Trematosphaeriaceae</taxon>
        <taxon>Trematosphaeria</taxon>
    </lineage>
</organism>
<keyword evidence="2" id="KW-1185">Reference proteome</keyword>
<dbReference type="EMBL" id="ML987193">
    <property type="protein sequence ID" value="KAF2251488.1"/>
    <property type="molecule type" value="Genomic_DNA"/>
</dbReference>
<dbReference type="RefSeq" id="XP_033686492.1">
    <property type="nucleotide sequence ID" value="XM_033828741.1"/>
</dbReference>
<sequence length="141" mass="15820">MPLEAILKILGDTKSETPNPFASGEARYGSRIKILTKDDFVSFTKIKANDITDEFLGYFSLLASYCVLADSSDPREGPKRLLPIMPHTDFVAQYTKFIEPKLKDRLPDSPTGRHPCIILSRKSLEQVLRLVKEHSNGNLGQ</sequence>
<accession>A0A6A6IN18</accession>
<reference evidence="1" key="1">
    <citation type="journal article" date="2020" name="Stud. Mycol.">
        <title>101 Dothideomycetes genomes: a test case for predicting lifestyles and emergence of pathogens.</title>
        <authorList>
            <person name="Haridas S."/>
            <person name="Albert R."/>
            <person name="Binder M."/>
            <person name="Bloem J."/>
            <person name="Labutti K."/>
            <person name="Salamov A."/>
            <person name="Andreopoulos B."/>
            <person name="Baker S."/>
            <person name="Barry K."/>
            <person name="Bills G."/>
            <person name="Bluhm B."/>
            <person name="Cannon C."/>
            <person name="Castanera R."/>
            <person name="Culley D."/>
            <person name="Daum C."/>
            <person name="Ezra D."/>
            <person name="Gonzalez J."/>
            <person name="Henrissat B."/>
            <person name="Kuo A."/>
            <person name="Liang C."/>
            <person name="Lipzen A."/>
            <person name="Lutzoni F."/>
            <person name="Magnuson J."/>
            <person name="Mondo S."/>
            <person name="Nolan M."/>
            <person name="Ohm R."/>
            <person name="Pangilinan J."/>
            <person name="Park H.-J."/>
            <person name="Ramirez L."/>
            <person name="Alfaro M."/>
            <person name="Sun H."/>
            <person name="Tritt A."/>
            <person name="Yoshinaga Y."/>
            <person name="Zwiers L.-H."/>
            <person name="Turgeon B."/>
            <person name="Goodwin S."/>
            <person name="Spatafora J."/>
            <person name="Crous P."/>
            <person name="Grigoriev I."/>
        </authorList>
    </citation>
    <scope>NUCLEOTIDE SEQUENCE</scope>
    <source>
        <strain evidence="1">CBS 122368</strain>
    </source>
</reference>
<gene>
    <name evidence="1" type="ORF">BU26DRAFT_518139</name>
</gene>
<dbReference type="GeneID" id="54582071"/>
<evidence type="ECO:0000313" key="1">
    <source>
        <dbReference type="EMBL" id="KAF2251488.1"/>
    </source>
</evidence>
<proteinExistence type="predicted"/>
<dbReference type="OrthoDB" id="5150738at2759"/>
<name>A0A6A6IN18_9PLEO</name>
<dbReference type="Proteomes" id="UP000800094">
    <property type="component" value="Unassembled WGS sequence"/>
</dbReference>
<protein>
    <submittedName>
        <fullName evidence="1">Uncharacterized protein</fullName>
    </submittedName>
</protein>
<dbReference type="AlphaFoldDB" id="A0A6A6IN18"/>
<evidence type="ECO:0000313" key="2">
    <source>
        <dbReference type="Proteomes" id="UP000800094"/>
    </source>
</evidence>